<feature type="chain" id="PRO_5009291279" evidence="3">
    <location>
        <begin position="30"/>
        <end position="634"/>
    </location>
</feature>
<evidence type="ECO:0000256" key="3">
    <source>
        <dbReference type="SAM" id="SignalP"/>
    </source>
</evidence>
<dbReference type="PANTHER" id="PTHR16026">
    <property type="entry name" value="CARTILAGE ACIDIC PROTEIN 1"/>
    <property type="match status" value="1"/>
</dbReference>
<feature type="domain" description="ASPIC/UnbV" evidence="4">
    <location>
        <begin position="531"/>
        <end position="604"/>
    </location>
</feature>
<organism evidence="5 6">
    <name type="scientific">Bryocella elongata</name>
    <dbReference type="NCBI Taxonomy" id="863522"/>
    <lineage>
        <taxon>Bacteria</taxon>
        <taxon>Pseudomonadati</taxon>
        <taxon>Acidobacteriota</taxon>
        <taxon>Terriglobia</taxon>
        <taxon>Terriglobales</taxon>
        <taxon>Acidobacteriaceae</taxon>
        <taxon>Bryocella</taxon>
    </lineage>
</organism>
<feature type="signal peptide" evidence="3">
    <location>
        <begin position="1"/>
        <end position="29"/>
    </location>
</feature>
<accession>A0A1H5Z5P6</accession>
<keyword evidence="6" id="KW-1185">Reference proteome</keyword>
<dbReference type="PROSITE" id="PS51318">
    <property type="entry name" value="TAT"/>
    <property type="match status" value="1"/>
</dbReference>
<feature type="region of interest" description="Disordered" evidence="2">
    <location>
        <begin position="33"/>
        <end position="64"/>
    </location>
</feature>
<dbReference type="EMBL" id="FNVA01000004">
    <property type="protein sequence ID" value="SEG31340.1"/>
    <property type="molecule type" value="Genomic_DNA"/>
</dbReference>
<dbReference type="InterPro" id="IPR028994">
    <property type="entry name" value="Integrin_alpha_N"/>
</dbReference>
<reference evidence="5 6" key="1">
    <citation type="submission" date="2016-10" db="EMBL/GenBank/DDBJ databases">
        <authorList>
            <person name="de Groot N.N."/>
        </authorList>
    </citation>
    <scope>NUCLEOTIDE SEQUENCE [LARGE SCALE GENOMIC DNA]</scope>
    <source>
        <strain evidence="5 6">DSM 22489</strain>
    </source>
</reference>
<dbReference type="InterPro" id="IPR027039">
    <property type="entry name" value="Crtac1"/>
</dbReference>
<dbReference type="Pfam" id="PF07593">
    <property type="entry name" value="UnbV_ASPIC"/>
    <property type="match status" value="1"/>
</dbReference>
<name>A0A1H5Z5P6_9BACT</name>
<keyword evidence="1 3" id="KW-0732">Signal</keyword>
<dbReference type="InterPro" id="IPR013517">
    <property type="entry name" value="FG-GAP"/>
</dbReference>
<dbReference type="RefSeq" id="WP_235011554.1">
    <property type="nucleotide sequence ID" value="NZ_FNVA01000004.1"/>
</dbReference>
<evidence type="ECO:0000313" key="5">
    <source>
        <dbReference type="EMBL" id="SEG31340.1"/>
    </source>
</evidence>
<dbReference type="AlphaFoldDB" id="A0A1H5Z5P6"/>
<dbReference type="Proteomes" id="UP000236728">
    <property type="component" value="Unassembled WGS sequence"/>
</dbReference>
<evidence type="ECO:0000313" key="6">
    <source>
        <dbReference type="Proteomes" id="UP000236728"/>
    </source>
</evidence>
<evidence type="ECO:0000259" key="4">
    <source>
        <dbReference type="Pfam" id="PF07593"/>
    </source>
</evidence>
<dbReference type="PANTHER" id="PTHR16026:SF0">
    <property type="entry name" value="CARTILAGE ACIDIC PROTEIN 1"/>
    <property type="match status" value="1"/>
</dbReference>
<dbReference type="Gene3D" id="2.130.10.130">
    <property type="entry name" value="Integrin alpha, N-terminal"/>
    <property type="match status" value="3"/>
</dbReference>
<proteinExistence type="predicted"/>
<protein>
    <submittedName>
        <fullName evidence="5">Repeat domain-containing protein</fullName>
    </submittedName>
</protein>
<dbReference type="SUPFAM" id="SSF69318">
    <property type="entry name" value="Integrin alpha N-terminal domain"/>
    <property type="match status" value="1"/>
</dbReference>
<dbReference type="Pfam" id="PF13517">
    <property type="entry name" value="FG-GAP_3"/>
    <property type="match status" value="3"/>
</dbReference>
<dbReference type="InterPro" id="IPR011519">
    <property type="entry name" value="UnbV_ASPIC"/>
</dbReference>
<dbReference type="InterPro" id="IPR006311">
    <property type="entry name" value="TAT_signal"/>
</dbReference>
<gene>
    <name evidence="5" type="ORF">SAMN05421819_2457</name>
</gene>
<evidence type="ECO:0000256" key="2">
    <source>
        <dbReference type="SAM" id="MobiDB-lite"/>
    </source>
</evidence>
<evidence type="ECO:0000256" key="1">
    <source>
        <dbReference type="ARBA" id="ARBA00022729"/>
    </source>
</evidence>
<sequence>MIEQNRRSFLKSLSRTALVLPFADVLALAAPPQQQAPIKVGPQERSYDARPAPPPTSGPKSPIEGTPLGISFVDVAASSGLKLETIYGGKFTNKYLLETTGCGLAFYDYDNDGWQDLFLVNGWRLEGFPEGKEPRCHLFKNNRDGTFTDVTAGSGLEHKTGWGQACCVGDYNNDGNDDLFVTYYGQNVLYRNNGNGTFTDVTANAGLLQPGPKIRWNTGCTFVDYNKDGHLDLFVANYVDFDLKTAPKPEDGPCTYKGMLVACGPPGLPGGRNILYRNNGDGTFTDVSEKSGMWTAIGTYGLSVAASDLDNDGWPDIYVANDSAPATLYQNQHDGTFKDIAIEAGAALSAEAKPQAGMGVSIGDYNRDGNMDVVKTNFAGDTDSLYTNLGEAVFEDHTYPGGLGENTRLLGWGVGFFDMDNDGWPDILMSNGHVYPEVDKSKADLKYAEHKYLYRNLQNGRFEDVTLQGGPGILEDAPARGCAFGDYDNDGDIDVVVNCINSVPQLLRCDSTLNRNWIKIKLVGTKSNRTGIGSRVIVTAKTQAAAAKPLQQTDELRSGGSYFSQNDLRMHFGLGEAKTVDMVEIRWLSGQVDKLTGLQANHLYVIQEGGKILSSGPLTPAARAHDGKSTEKTS</sequence>